<sequence length="215" mass="24203">MYTSRYRGPKPSVDGRNQPPRPAAVRPSISGIASAYNPGTPRRNLRFPNPRFPSPSTGTSGSSNAPVFNPTAYRQPTSAPRPQPPVRNYRFPNLNTSAIPRHEPQPASHSPVAGIPRIRPFLRDRRNAAQPDPVPDRDEKFVGPPQFPIDTSRFDINQPFFLASEALRQMSTYNRVPWRCLRATRFVGTDKNFEELLAHFGIENLSSIQTKRISF</sequence>
<evidence type="ECO:0000313" key="3">
    <source>
        <dbReference type="Proteomes" id="UP001158576"/>
    </source>
</evidence>
<keyword evidence="3" id="KW-1185">Reference proteome</keyword>
<evidence type="ECO:0000313" key="2">
    <source>
        <dbReference type="EMBL" id="CAG5098343.1"/>
    </source>
</evidence>
<accession>A0ABN7SHI5</accession>
<feature type="region of interest" description="Disordered" evidence="1">
    <location>
        <begin position="1"/>
        <end position="114"/>
    </location>
</feature>
<feature type="compositionally biased region" description="Low complexity" evidence="1">
    <location>
        <begin position="46"/>
        <end position="63"/>
    </location>
</feature>
<organism evidence="2 3">
    <name type="scientific">Oikopleura dioica</name>
    <name type="common">Tunicate</name>
    <dbReference type="NCBI Taxonomy" id="34765"/>
    <lineage>
        <taxon>Eukaryota</taxon>
        <taxon>Metazoa</taxon>
        <taxon>Chordata</taxon>
        <taxon>Tunicata</taxon>
        <taxon>Appendicularia</taxon>
        <taxon>Copelata</taxon>
        <taxon>Oikopleuridae</taxon>
        <taxon>Oikopleura</taxon>
    </lineage>
</organism>
<proteinExistence type="predicted"/>
<dbReference type="Proteomes" id="UP001158576">
    <property type="component" value="Chromosome XSR"/>
</dbReference>
<reference evidence="2 3" key="1">
    <citation type="submission" date="2021-04" db="EMBL/GenBank/DDBJ databases">
        <authorList>
            <person name="Bliznina A."/>
        </authorList>
    </citation>
    <scope>NUCLEOTIDE SEQUENCE [LARGE SCALE GENOMIC DNA]</scope>
</reference>
<name>A0ABN7SHI5_OIKDI</name>
<gene>
    <name evidence="2" type="ORF">OKIOD_LOCUS7141</name>
</gene>
<protein>
    <submittedName>
        <fullName evidence="2">Oidioi.mRNA.OKI2018_I69.XSR.g15583.t1.cds</fullName>
    </submittedName>
</protein>
<evidence type="ECO:0000256" key="1">
    <source>
        <dbReference type="SAM" id="MobiDB-lite"/>
    </source>
</evidence>
<dbReference type="EMBL" id="OU015569">
    <property type="protein sequence ID" value="CAG5098343.1"/>
    <property type="molecule type" value="Genomic_DNA"/>
</dbReference>